<evidence type="ECO:0000313" key="3">
    <source>
        <dbReference type="Proteomes" id="UP001153269"/>
    </source>
</evidence>
<name>A0A9N7VF26_PLEPL</name>
<feature type="region of interest" description="Disordered" evidence="1">
    <location>
        <begin position="1"/>
        <end position="119"/>
    </location>
</feature>
<gene>
    <name evidence="2" type="ORF">PLEPLA_LOCUS35000</name>
</gene>
<protein>
    <submittedName>
        <fullName evidence="2">Uncharacterized protein</fullName>
    </submittedName>
</protein>
<dbReference type="EMBL" id="CADEAL010003941">
    <property type="protein sequence ID" value="CAB1447306.1"/>
    <property type="molecule type" value="Genomic_DNA"/>
</dbReference>
<comment type="caution">
    <text evidence="2">The sequence shown here is derived from an EMBL/GenBank/DDBJ whole genome shotgun (WGS) entry which is preliminary data.</text>
</comment>
<dbReference type="AlphaFoldDB" id="A0A9N7VF26"/>
<accession>A0A9N7VF26</accession>
<organism evidence="2 3">
    <name type="scientific">Pleuronectes platessa</name>
    <name type="common">European plaice</name>
    <dbReference type="NCBI Taxonomy" id="8262"/>
    <lineage>
        <taxon>Eukaryota</taxon>
        <taxon>Metazoa</taxon>
        <taxon>Chordata</taxon>
        <taxon>Craniata</taxon>
        <taxon>Vertebrata</taxon>
        <taxon>Euteleostomi</taxon>
        <taxon>Actinopterygii</taxon>
        <taxon>Neopterygii</taxon>
        <taxon>Teleostei</taxon>
        <taxon>Neoteleostei</taxon>
        <taxon>Acanthomorphata</taxon>
        <taxon>Carangaria</taxon>
        <taxon>Pleuronectiformes</taxon>
        <taxon>Pleuronectoidei</taxon>
        <taxon>Pleuronectidae</taxon>
        <taxon>Pleuronectes</taxon>
    </lineage>
</organism>
<keyword evidence="3" id="KW-1185">Reference proteome</keyword>
<evidence type="ECO:0000313" key="2">
    <source>
        <dbReference type="EMBL" id="CAB1447306.1"/>
    </source>
</evidence>
<feature type="compositionally biased region" description="Basic and acidic residues" evidence="1">
    <location>
        <begin position="22"/>
        <end position="53"/>
    </location>
</feature>
<evidence type="ECO:0000256" key="1">
    <source>
        <dbReference type="SAM" id="MobiDB-lite"/>
    </source>
</evidence>
<feature type="compositionally biased region" description="Polar residues" evidence="1">
    <location>
        <begin position="109"/>
        <end position="119"/>
    </location>
</feature>
<sequence>MSVSAGNGGEERAAPETSSNRHIGDREAAGTDERARQERKTKDRAESRGDRETIAPGRDNPSEHPLLTIRGNSPYDPHVGCLPSFSSNYRQRPNRRRFKEQGHVDKPDGNSTFTLQSLS</sequence>
<reference evidence="2" key="1">
    <citation type="submission" date="2020-03" db="EMBL/GenBank/DDBJ databases">
        <authorList>
            <person name="Weist P."/>
        </authorList>
    </citation>
    <scope>NUCLEOTIDE SEQUENCE</scope>
</reference>
<proteinExistence type="predicted"/>
<feature type="compositionally biased region" description="Basic and acidic residues" evidence="1">
    <location>
        <begin position="99"/>
        <end position="108"/>
    </location>
</feature>
<dbReference type="Proteomes" id="UP001153269">
    <property type="component" value="Unassembled WGS sequence"/>
</dbReference>